<feature type="region of interest" description="Disordered" evidence="5">
    <location>
        <begin position="141"/>
        <end position="205"/>
    </location>
</feature>
<dbReference type="PANTHER" id="PTHR32166">
    <property type="entry name" value="OSJNBA0013A04.12 PROTEIN"/>
    <property type="match status" value="1"/>
</dbReference>
<evidence type="ECO:0000256" key="5">
    <source>
        <dbReference type="SAM" id="MobiDB-lite"/>
    </source>
</evidence>
<dbReference type="PANTHER" id="PTHR32166:SF105">
    <property type="entry name" value="HAT DIMERIZATION DOMAIN-CONTAINING PROTEIN"/>
    <property type="match status" value="1"/>
</dbReference>
<dbReference type="Pfam" id="PF04937">
    <property type="entry name" value="DUF659"/>
    <property type="match status" value="1"/>
</dbReference>
<evidence type="ECO:0000259" key="6">
    <source>
        <dbReference type="PROSITE" id="PS50808"/>
    </source>
</evidence>
<evidence type="ECO:0000256" key="2">
    <source>
        <dbReference type="ARBA" id="ARBA00022771"/>
    </source>
</evidence>
<reference evidence="7" key="1">
    <citation type="journal article" date="2023" name="Plant J.">
        <title>The genome of the king protea, Protea cynaroides.</title>
        <authorList>
            <person name="Chang J."/>
            <person name="Duong T.A."/>
            <person name="Schoeman C."/>
            <person name="Ma X."/>
            <person name="Roodt D."/>
            <person name="Barker N."/>
            <person name="Li Z."/>
            <person name="Van de Peer Y."/>
            <person name="Mizrachi E."/>
        </authorList>
    </citation>
    <scope>NUCLEOTIDE SEQUENCE</scope>
    <source>
        <tissue evidence="7">Young leaves</tissue>
    </source>
</reference>
<evidence type="ECO:0000256" key="3">
    <source>
        <dbReference type="ARBA" id="ARBA00022833"/>
    </source>
</evidence>
<evidence type="ECO:0000256" key="1">
    <source>
        <dbReference type="ARBA" id="ARBA00022723"/>
    </source>
</evidence>
<name>A0A9Q0GKV5_9MAGN</name>
<dbReference type="InterPro" id="IPR003656">
    <property type="entry name" value="Znf_BED"/>
</dbReference>
<evidence type="ECO:0000313" key="8">
    <source>
        <dbReference type="Proteomes" id="UP001141806"/>
    </source>
</evidence>
<feature type="compositionally biased region" description="Basic and acidic residues" evidence="5">
    <location>
        <begin position="148"/>
        <end position="158"/>
    </location>
</feature>
<dbReference type="OrthoDB" id="2013475at2759"/>
<keyword evidence="8" id="KW-1185">Reference proteome</keyword>
<evidence type="ECO:0000256" key="4">
    <source>
        <dbReference type="PROSITE-ProRule" id="PRU00027"/>
    </source>
</evidence>
<dbReference type="GO" id="GO:0003677">
    <property type="term" value="F:DNA binding"/>
    <property type="evidence" value="ECO:0007669"/>
    <property type="project" value="InterPro"/>
</dbReference>
<feature type="region of interest" description="Disordered" evidence="5">
    <location>
        <begin position="1"/>
        <end position="29"/>
    </location>
</feature>
<sequence>MKQCLEIMSRPSSGAGDGGDGTGSRTDPAWQYATALQGDRKKTQCNFCGKKLQSGGITRLKQHLSGLGKDVSKCPQCPVEISRAIGEQLRGGRQRRAAMEREKQQFEEAIRGTVPESSEEHEVEGWDVEDMTEAEARQMRHAAMASRETLRSDAERRRTGAGTSGAGGSGSGFVEPEPQRRSKGIGSWFSRSRSRREEPVPRGRDDYVQVLEQDPAVFTKQGSKQKKIKAMFGGKNRESVGYSYSKWSFYHGIPANATTGPFFQSMLDAVAEAGTGVRGPNQYELMTHYLPQHKKELQDWILSQKRNWEDFGVTIMCDGWTGPTRKSIINFMVYCDGRTVFLRSVDASAEVKDADYIYGLLQEVVVEVGAQNVVQIVTDNGSNFKKAGEMLMNNPDYNLFWTPCAAHCIDLMLKDMGKISKVKRVVEQARQVTTFIYNHGYSLNMLRERCGGDLVRPGITRFATNFIALKSFEAKMAGLRSMFASEDWFSWRQSATPQGVEAQSTIASDEFWQNVKVVVRVLHPVVQVLRLVDTERKPTMPLLYAAVDALKVRVKALIPRGYKNYIKIINDRWESQLMHPLHKAGE</sequence>
<dbReference type="InterPro" id="IPR007021">
    <property type="entry name" value="DUF659"/>
</dbReference>
<organism evidence="7 8">
    <name type="scientific">Protea cynaroides</name>
    <dbReference type="NCBI Taxonomy" id="273540"/>
    <lineage>
        <taxon>Eukaryota</taxon>
        <taxon>Viridiplantae</taxon>
        <taxon>Streptophyta</taxon>
        <taxon>Embryophyta</taxon>
        <taxon>Tracheophyta</taxon>
        <taxon>Spermatophyta</taxon>
        <taxon>Magnoliopsida</taxon>
        <taxon>Proteales</taxon>
        <taxon>Proteaceae</taxon>
        <taxon>Protea</taxon>
    </lineage>
</organism>
<feature type="domain" description="BED-type" evidence="6">
    <location>
        <begin position="24"/>
        <end position="81"/>
    </location>
</feature>
<keyword evidence="1" id="KW-0479">Metal-binding</keyword>
<comment type="caution">
    <text evidence="7">The sequence shown here is derived from an EMBL/GenBank/DDBJ whole genome shotgun (WGS) entry which is preliminary data.</text>
</comment>
<dbReference type="SUPFAM" id="SSF53098">
    <property type="entry name" value="Ribonuclease H-like"/>
    <property type="match status" value="1"/>
</dbReference>
<dbReference type="InterPro" id="IPR012337">
    <property type="entry name" value="RNaseH-like_sf"/>
</dbReference>
<dbReference type="EMBL" id="JAMYWD010000599">
    <property type="protein sequence ID" value="KAJ4948038.1"/>
    <property type="molecule type" value="Genomic_DNA"/>
</dbReference>
<gene>
    <name evidence="7" type="ORF">NE237_000102</name>
</gene>
<keyword evidence="3" id="KW-0862">Zinc</keyword>
<protein>
    <recommendedName>
        <fullName evidence="6">BED-type domain-containing protein</fullName>
    </recommendedName>
</protein>
<keyword evidence="2 4" id="KW-0863">Zinc-finger</keyword>
<accession>A0A9Q0GKV5</accession>
<feature type="compositionally biased region" description="Gly residues" evidence="5">
    <location>
        <begin position="162"/>
        <end position="171"/>
    </location>
</feature>
<proteinExistence type="predicted"/>
<dbReference type="PROSITE" id="PS50808">
    <property type="entry name" value="ZF_BED"/>
    <property type="match status" value="1"/>
</dbReference>
<dbReference type="Pfam" id="PF02892">
    <property type="entry name" value="zf-BED"/>
    <property type="match status" value="1"/>
</dbReference>
<evidence type="ECO:0000313" key="7">
    <source>
        <dbReference type="EMBL" id="KAJ4948038.1"/>
    </source>
</evidence>
<feature type="compositionally biased region" description="Basic and acidic residues" evidence="5">
    <location>
        <begin position="195"/>
        <end position="205"/>
    </location>
</feature>
<dbReference type="GO" id="GO:0008270">
    <property type="term" value="F:zinc ion binding"/>
    <property type="evidence" value="ECO:0007669"/>
    <property type="project" value="UniProtKB-KW"/>
</dbReference>
<dbReference type="AlphaFoldDB" id="A0A9Q0GKV5"/>
<dbReference type="Proteomes" id="UP001141806">
    <property type="component" value="Unassembled WGS sequence"/>
</dbReference>